<organism evidence="2 3">
    <name type="scientific">Pluralibacter gergoviae</name>
    <name type="common">Enterobacter gergoviae</name>
    <dbReference type="NCBI Taxonomy" id="61647"/>
    <lineage>
        <taxon>Bacteria</taxon>
        <taxon>Pseudomonadati</taxon>
        <taxon>Pseudomonadota</taxon>
        <taxon>Gammaproteobacteria</taxon>
        <taxon>Enterobacterales</taxon>
        <taxon>Enterobacteriaceae</taxon>
        <taxon>Pluralibacter</taxon>
    </lineage>
</organism>
<dbReference type="EMBL" id="JAVDNV010000001">
    <property type="protein sequence ID" value="MDQ2307967.1"/>
    <property type="molecule type" value="Genomic_DNA"/>
</dbReference>
<dbReference type="Proteomes" id="UP001236270">
    <property type="component" value="Unassembled WGS sequence"/>
</dbReference>
<name>A0AAW8HIK3_PLUGE</name>
<sequence>MKALIIALSVLSLTGCATSATDPAKAKLAPKDRVYSYQEPIDNGATLTVIRDHGLLGGGCYYGFYINKKRAASLSTSERADFKLPAGEWMLGFKGEGKLCIADDFINEREVVLKPGQHKGVRLSADPSGNLDIRPISL</sequence>
<feature type="chain" id="PRO_5043297148" description="Lipoprotein" evidence="1">
    <location>
        <begin position="20"/>
        <end position="138"/>
    </location>
</feature>
<keyword evidence="1" id="KW-0732">Signal</keyword>
<protein>
    <recommendedName>
        <fullName evidence="4">Lipoprotein</fullName>
    </recommendedName>
</protein>
<proteinExistence type="predicted"/>
<evidence type="ECO:0000313" key="3">
    <source>
        <dbReference type="Proteomes" id="UP001236270"/>
    </source>
</evidence>
<dbReference type="RefSeq" id="WP_106912848.1">
    <property type="nucleotide sequence ID" value="NZ_CP020388.1"/>
</dbReference>
<evidence type="ECO:0000256" key="1">
    <source>
        <dbReference type="SAM" id="SignalP"/>
    </source>
</evidence>
<feature type="signal peptide" evidence="1">
    <location>
        <begin position="1"/>
        <end position="19"/>
    </location>
</feature>
<dbReference type="PROSITE" id="PS51257">
    <property type="entry name" value="PROKAR_LIPOPROTEIN"/>
    <property type="match status" value="1"/>
</dbReference>
<dbReference type="AlphaFoldDB" id="A0AAW8HIK3"/>
<evidence type="ECO:0008006" key="4">
    <source>
        <dbReference type="Google" id="ProtNLM"/>
    </source>
</evidence>
<accession>A0AAW8HIK3</accession>
<reference evidence="2" key="1">
    <citation type="submission" date="2023-08" db="EMBL/GenBank/DDBJ databases">
        <title>WGS of pathogenic bacterial species, Los Angeles County Public Health Laboratories.</title>
        <authorList>
            <person name="Garrigues J.M."/>
            <person name="Green N.M."/>
        </authorList>
    </citation>
    <scope>NUCLEOTIDE SEQUENCE</scope>
    <source>
        <strain evidence="2">LACPHL-BACT-2023-00068</strain>
    </source>
</reference>
<dbReference type="GeneID" id="61384472"/>
<comment type="caution">
    <text evidence="2">The sequence shown here is derived from an EMBL/GenBank/DDBJ whole genome shotgun (WGS) entry which is preliminary data.</text>
</comment>
<gene>
    <name evidence="2" type="ORF">RBJ30_02455</name>
</gene>
<evidence type="ECO:0000313" key="2">
    <source>
        <dbReference type="EMBL" id="MDQ2307967.1"/>
    </source>
</evidence>